<dbReference type="Gene3D" id="3.90.199.10">
    <property type="entry name" value="Topoisomerase II, domain 5"/>
    <property type="match status" value="1"/>
</dbReference>
<dbReference type="InterPro" id="IPR002205">
    <property type="entry name" value="Topo_IIA_dom_A"/>
</dbReference>
<evidence type="ECO:0000256" key="4">
    <source>
        <dbReference type="ARBA" id="ARBA00023125"/>
    </source>
</evidence>
<keyword evidence="3 7" id="KW-0799">Topoisomerase</keyword>
<evidence type="ECO:0000256" key="9">
    <source>
        <dbReference type="SAM" id="MobiDB-lite"/>
    </source>
</evidence>
<feature type="region of interest" description="Disordered" evidence="9">
    <location>
        <begin position="802"/>
        <end position="823"/>
    </location>
</feature>
<accession>V5YQP3</accession>
<dbReference type="SUPFAM" id="SSF101904">
    <property type="entry name" value="GyrA/ParC C-terminal domain-like"/>
    <property type="match status" value="1"/>
</dbReference>
<dbReference type="GO" id="GO:0005694">
    <property type="term" value="C:chromosome"/>
    <property type="evidence" value="ECO:0007669"/>
    <property type="project" value="InterPro"/>
</dbReference>
<feature type="site" description="Interaction with DNA" evidence="7">
    <location>
        <position position="138"/>
    </location>
</feature>
<feature type="compositionally biased region" description="Low complexity" evidence="9">
    <location>
        <begin position="25"/>
        <end position="35"/>
    </location>
</feature>
<dbReference type="PROSITE" id="PS52040">
    <property type="entry name" value="TOPO_IIA"/>
    <property type="match status" value="1"/>
</dbReference>
<proteinExistence type="inferred from homology"/>
<keyword evidence="11" id="KW-0614">Plasmid</keyword>
<dbReference type="InterPro" id="IPR013760">
    <property type="entry name" value="Topo_IIA-like_dom_sf"/>
</dbReference>
<comment type="function">
    <text evidence="7">Topoisomerase IV is essential for chromosome segregation. It relaxes supercoiled DNA. Performs the decatenation events required during the replication of a circular DNA molecule.</text>
</comment>
<comment type="catalytic activity">
    <reaction evidence="1 7 8">
        <text>ATP-dependent breakage, passage and rejoining of double-stranded DNA.</text>
        <dbReference type="EC" id="5.6.2.2"/>
    </reaction>
</comment>
<dbReference type="InterPro" id="IPR013758">
    <property type="entry name" value="Topo_IIA_A/C_ab"/>
</dbReference>
<keyword evidence="5 7" id="KW-0472">Membrane</keyword>
<feature type="site" description="Transition state stabilizer" evidence="7">
    <location>
        <position position="179"/>
    </location>
</feature>
<feature type="compositionally biased region" description="Polar residues" evidence="9">
    <location>
        <begin position="1"/>
        <end position="11"/>
    </location>
</feature>
<feature type="domain" description="Topo IIA-type catalytic" evidence="10">
    <location>
        <begin position="92"/>
        <end position="577"/>
    </location>
</feature>
<feature type="active site" description="O-(5'-phospho-DNA)-tyrosine intermediate" evidence="7 8">
    <location>
        <position position="180"/>
    </location>
</feature>
<protein>
    <recommendedName>
        <fullName evidence="7">DNA topoisomerase 4 subunit A</fullName>
        <ecNumber evidence="7">5.6.2.2</ecNumber>
    </recommendedName>
    <alternativeName>
        <fullName evidence="7">Topoisomerase IV subunit A</fullName>
    </alternativeName>
</protein>
<dbReference type="GO" id="GO:0007059">
    <property type="term" value="P:chromosome segregation"/>
    <property type="evidence" value="ECO:0007669"/>
    <property type="project" value="UniProtKB-UniRule"/>
</dbReference>
<evidence type="ECO:0000256" key="3">
    <source>
        <dbReference type="ARBA" id="ARBA00023029"/>
    </source>
</evidence>
<keyword evidence="6 7" id="KW-0413">Isomerase</keyword>
<evidence type="ECO:0000256" key="5">
    <source>
        <dbReference type="ARBA" id="ARBA00023136"/>
    </source>
</evidence>
<dbReference type="NCBIfam" id="TIGR01062">
    <property type="entry name" value="parC_Gneg"/>
    <property type="match status" value="1"/>
</dbReference>
<dbReference type="GO" id="GO:0019897">
    <property type="term" value="C:extrinsic component of plasma membrane"/>
    <property type="evidence" value="ECO:0007669"/>
    <property type="project" value="UniProtKB-UniRule"/>
</dbReference>
<geneLocation type="plasmid" evidence="11">
    <name>pM7012</name>
</geneLocation>
<dbReference type="Gene3D" id="2.120.10.90">
    <property type="entry name" value="DNA gyrase/topoisomerase IV, subunit A, C-terminal"/>
    <property type="match status" value="1"/>
</dbReference>
<dbReference type="GO" id="GO:0003677">
    <property type="term" value="F:DNA binding"/>
    <property type="evidence" value="ECO:0007669"/>
    <property type="project" value="UniProtKB-UniRule"/>
</dbReference>
<dbReference type="EMBL" id="AB853026">
    <property type="protein sequence ID" value="BAO19246.1"/>
    <property type="molecule type" value="Genomic_DNA"/>
</dbReference>
<reference evidence="11" key="2">
    <citation type="submission" date="2024-06" db="EMBL/GenBank/DDBJ databases">
        <authorList>
            <person name="Sakai Y."/>
            <person name="Fujii T."/>
        </authorList>
    </citation>
    <scope>NUCLEOTIDE SEQUENCE</scope>
    <source>
        <strain evidence="11">M701</strain>
        <plasmid evidence="11">pM7012</plasmid>
    </source>
</reference>
<dbReference type="GO" id="GO:0005524">
    <property type="term" value="F:ATP binding"/>
    <property type="evidence" value="ECO:0007669"/>
    <property type="project" value="InterPro"/>
</dbReference>
<dbReference type="NCBIfam" id="NF004044">
    <property type="entry name" value="PRK05561.1"/>
    <property type="match status" value="1"/>
</dbReference>
<evidence type="ECO:0000256" key="6">
    <source>
        <dbReference type="ARBA" id="ARBA00023235"/>
    </source>
</evidence>
<dbReference type="Pfam" id="PF00521">
    <property type="entry name" value="DNA_topoisoIV"/>
    <property type="match status" value="1"/>
</dbReference>
<dbReference type="Pfam" id="PF03989">
    <property type="entry name" value="DNA_gyraseA_C"/>
    <property type="match status" value="1"/>
</dbReference>
<evidence type="ECO:0000256" key="2">
    <source>
        <dbReference type="ARBA" id="ARBA00022475"/>
    </source>
</evidence>
<dbReference type="InterPro" id="IPR050220">
    <property type="entry name" value="Type_II_DNA_Topoisomerases"/>
</dbReference>
<dbReference type="Gene3D" id="1.10.268.10">
    <property type="entry name" value="Topoisomerase, domain 3"/>
    <property type="match status" value="1"/>
</dbReference>
<dbReference type="InterPro" id="IPR006691">
    <property type="entry name" value="GyrA/parC_rep"/>
</dbReference>
<dbReference type="GO" id="GO:0009330">
    <property type="term" value="C:DNA topoisomerase type II (double strand cut, ATP-hydrolyzing) complex"/>
    <property type="evidence" value="ECO:0007669"/>
    <property type="project" value="TreeGrafter"/>
</dbReference>
<evidence type="ECO:0000259" key="10">
    <source>
        <dbReference type="PROSITE" id="PS52040"/>
    </source>
</evidence>
<dbReference type="CDD" id="cd00187">
    <property type="entry name" value="TOP4c"/>
    <property type="match status" value="1"/>
</dbReference>
<keyword evidence="2 7" id="KW-1003">Cell membrane</keyword>
<dbReference type="FunFam" id="1.10.268.10:FF:000001">
    <property type="entry name" value="DNA gyrase subunit A"/>
    <property type="match status" value="1"/>
</dbReference>
<dbReference type="EC" id="5.6.2.2" evidence="7"/>
<feature type="region of interest" description="Disordered" evidence="9">
    <location>
        <begin position="1"/>
        <end position="56"/>
    </location>
</feature>
<dbReference type="InterPro" id="IPR013757">
    <property type="entry name" value="Topo_IIA_A_a_sf"/>
</dbReference>
<name>V5YQP3_9BURK</name>
<dbReference type="GO" id="GO:0005737">
    <property type="term" value="C:cytoplasm"/>
    <property type="evidence" value="ECO:0007669"/>
    <property type="project" value="TreeGrafter"/>
</dbReference>
<sequence length="823" mass="89025">MRMTTQNNDTTGDLFAVAEEDRPEPVATPAAPPTASSHGADNDALVDDGSSVPPTNIATDLTEMPDGRTPIAAWASRAYLDYAISVVKGRALPHVADGQKPVQRRILTIMKEMGLDDKTKPVKSARVVGDVMGRLHPHGDSSIYDAMVRMAQDFSLRYPLVDGQGNFGSRDGDGAAAMRYTEARLTAFSDILLGEIDMGTVDFQPNYDGAFEEPSLLPARLPVLLLNGASGVAVGMATEIPSHNLREVADACLLKIRRPDCSFDDMMAVLRGPDYPGGAQIISGQEDIRRIYESGRGSIRLRARWTVEQLARGQWQIVVSELPPGASAQKVLEEIEELTNPKIKSGKKALTQEQGNLKALLLSVLDQVQDDSDKNHPVRLIFSPRSSRQTPEEVVNVLLAHTSLEGNDSVNLVTIGLNGRPKQKGIMAVIGEWVDFRYTTVTRRTNFRLGKVDDRIHILEGRLTVLLNIDKVIAVIRDSDEPREQLMSAFDLTERQAEDILEIRLRQLARLEGIKIQRELDELRNEQTFLRHLLADHGAMTEQICKELEADKAKFGDDRRTLIEVAEKVTSAAVAPASDDPVTIIVSRGGWFRARTGHGVDIASLAFKAGDELLVSFDARTSQTLAVFDTNGRCYNVSAAMIPTGRGDGSPLTSLVNLQAGGRLTHVIALDPAAQYLVSSSAGNGYVCAAVDLMTRQKAGKAFMTLGNGESMHPPARVVGNTVSTVSSGGRMSMFPLDEVKVMPSGKGVRLMELESKETMVASHVGDGKSVVILTTAGSTVALSGAALEKYRLHRARKGCQLPGKAKPAGFATPEKDSGNATA</sequence>
<dbReference type="PANTHER" id="PTHR43493:SF1">
    <property type="entry name" value="DNA TOPOISOMERASE 4 SUBUNIT A"/>
    <property type="match status" value="1"/>
</dbReference>
<reference evidence="11" key="1">
    <citation type="journal article" date="2014" name="Microbiology">
        <title>A 2,4-dichlorophenoxyacetic acid degradation plasmid pM7012 discloses distribution of an unclassified megaplasmid group across bacterial species.</title>
        <authorList>
            <person name="Sakai Y."/>
            <person name="Ogawa N."/>
            <person name="Shimomura Y."/>
            <person name="Fujii T."/>
        </authorList>
    </citation>
    <scope>NUCLEOTIDE SEQUENCE</scope>
    <source>
        <strain evidence="11">M701</strain>
    </source>
</reference>
<dbReference type="Gene3D" id="3.30.1360.40">
    <property type="match status" value="1"/>
</dbReference>
<comment type="similarity">
    <text evidence="7">Belongs to the type II topoisomerase GyrA/ParC subunit family. ParC type 1 subfamily.</text>
</comment>
<feature type="site" description="Interaction with DNA" evidence="7">
    <location>
        <position position="136"/>
    </location>
</feature>
<comment type="subcellular location">
    <subcellularLocation>
        <location evidence="7">Cell membrane</location>
        <topology evidence="7">Peripheral membrane protein</topology>
    </subcellularLocation>
</comment>
<feature type="compositionally biased region" description="Basic and acidic residues" evidence="9">
    <location>
        <begin position="814"/>
        <end position="823"/>
    </location>
</feature>
<dbReference type="InterPro" id="IPR005742">
    <property type="entry name" value="TopoIV_A_Gneg"/>
</dbReference>
<dbReference type="GO" id="GO:0003918">
    <property type="term" value="F:DNA topoisomerase type II (double strand cut, ATP-hydrolyzing) activity"/>
    <property type="evidence" value="ECO:0007669"/>
    <property type="project" value="UniProtKB-UniRule"/>
</dbReference>
<dbReference type="HAMAP" id="MF_00936">
    <property type="entry name" value="ParC_type1"/>
    <property type="match status" value="1"/>
</dbReference>
<dbReference type="AlphaFoldDB" id="V5YQP3"/>
<gene>
    <name evidence="7" type="primary">parC</name>
</gene>
<evidence type="ECO:0000256" key="8">
    <source>
        <dbReference type="PROSITE-ProRule" id="PRU01384"/>
    </source>
</evidence>
<evidence type="ECO:0000313" key="11">
    <source>
        <dbReference type="EMBL" id="BAO19246.1"/>
    </source>
</evidence>
<dbReference type="SMART" id="SM00434">
    <property type="entry name" value="TOP4c"/>
    <property type="match status" value="1"/>
</dbReference>
<feature type="site" description="Interaction with DNA" evidence="7">
    <location>
        <position position="100"/>
    </location>
</feature>
<comment type="subunit">
    <text evidence="7">Heterotetramer composed of ParC and ParE.</text>
</comment>
<keyword evidence="4 7" id="KW-0238">DNA-binding</keyword>
<dbReference type="GO" id="GO:0006265">
    <property type="term" value="P:DNA topological change"/>
    <property type="evidence" value="ECO:0007669"/>
    <property type="project" value="UniProtKB-UniRule"/>
</dbReference>
<evidence type="ECO:0000256" key="1">
    <source>
        <dbReference type="ARBA" id="ARBA00000185"/>
    </source>
</evidence>
<dbReference type="PANTHER" id="PTHR43493">
    <property type="entry name" value="DNA GYRASE/TOPOISOMERASE SUBUNIT A"/>
    <property type="match status" value="1"/>
</dbReference>
<dbReference type="SUPFAM" id="SSF56719">
    <property type="entry name" value="Type II DNA topoisomerase"/>
    <property type="match status" value="1"/>
</dbReference>
<organism evidence="11">
    <name type="scientific">Burkholderia sp. M701</name>
    <dbReference type="NCBI Taxonomy" id="326454"/>
    <lineage>
        <taxon>Bacteria</taxon>
        <taxon>Pseudomonadati</taxon>
        <taxon>Pseudomonadota</taxon>
        <taxon>Betaproteobacteria</taxon>
        <taxon>Burkholderiales</taxon>
        <taxon>Burkholderiaceae</taxon>
        <taxon>Burkholderia</taxon>
    </lineage>
</organism>
<evidence type="ECO:0000256" key="7">
    <source>
        <dbReference type="HAMAP-Rule" id="MF_00936"/>
    </source>
</evidence>
<dbReference type="InterPro" id="IPR035516">
    <property type="entry name" value="Gyrase/topoIV_suA_C"/>
</dbReference>